<dbReference type="AlphaFoldDB" id="A0AAE1CH14"/>
<feature type="domain" description="PH" evidence="2">
    <location>
        <begin position="33"/>
        <end position="151"/>
    </location>
</feature>
<feature type="compositionally biased region" description="Low complexity" evidence="1">
    <location>
        <begin position="1145"/>
        <end position="1159"/>
    </location>
</feature>
<feature type="compositionally biased region" description="Low complexity" evidence="1">
    <location>
        <begin position="441"/>
        <end position="451"/>
    </location>
</feature>
<dbReference type="Gene3D" id="2.30.29.30">
    <property type="entry name" value="Pleckstrin-homology domain (PH domain)/Phosphotyrosine-binding domain (PTB)"/>
    <property type="match status" value="1"/>
</dbReference>
<feature type="compositionally biased region" description="Low complexity" evidence="1">
    <location>
        <begin position="771"/>
        <end position="787"/>
    </location>
</feature>
<dbReference type="InterPro" id="IPR001849">
    <property type="entry name" value="PH_domain"/>
</dbReference>
<dbReference type="FunFam" id="2.30.29.30:FF:000203">
    <property type="entry name" value="PH domain-containing protein"/>
    <property type="match status" value="1"/>
</dbReference>
<feature type="compositionally biased region" description="Basic and acidic residues" evidence="1">
    <location>
        <begin position="527"/>
        <end position="539"/>
    </location>
</feature>
<feature type="compositionally biased region" description="Polar residues" evidence="1">
    <location>
        <begin position="1190"/>
        <end position="1200"/>
    </location>
</feature>
<gene>
    <name evidence="3" type="ORF">B0T22DRAFT_369498</name>
</gene>
<dbReference type="Pfam" id="PF00169">
    <property type="entry name" value="PH"/>
    <property type="match status" value="1"/>
</dbReference>
<feature type="compositionally biased region" description="Low complexity" evidence="1">
    <location>
        <begin position="584"/>
        <end position="595"/>
    </location>
</feature>
<feature type="region of interest" description="Disordered" evidence="1">
    <location>
        <begin position="933"/>
        <end position="1007"/>
    </location>
</feature>
<feature type="region of interest" description="Disordered" evidence="1">
    <location>
        <begin position="861"/>
        <end position="897"/>
    </location>
</feature>
<feature type="compositionally biased region" description="Pro residues" evidence="1">
    <location>
        <begin position="692"/>
        <end position="716"/>
    </location>
</feature>
<proteinExistence type="predicted"/>
<feature type="compositionally biased region" description="Basic and acidic residues" evidence="1">
    <location>
        <begin position="795"/>
        <end position="807"/>
    </location>
</feature>
<protein>
    <recommendedName>
        <fullName evidence="2">PH domain-containing protein</fullName>
    </recommendedName>
</protein>
<reference evidence="3" key="1">
    <citation type="journal article" date="2023" name="Mol. Phylogenet. Evol.">
        <title>Genome-scale phylogeny and comparative genomics of the fungal order Sordariales.</title>
        <authorList>
            <person name="Hensen N."/>
            <person name="Bonometti L."/>
            <person name="Westerberg I."/>
            <person name="Brannstrom I.O."/>
            <person name="Guillou S."/>
            <person name="Cros-Aarteil S."/>
            <person name="Calhoun S."/>
            <person name="Haridas S."/>
            <person name="Kuo A."/>
            <person name="Mondo S."/>
            <person name="Pangilinan J."/>
            <person name="Riley R."/>
            <person name="LaButti K."/>
            <person name="Andreopoulos B."/>
            <person name="Lipzen A."/>
            <person name="Chen C."/>
            <person name="Yan M."/>
            <person name="Daum C."/>
            <person name="Ng V."/>
            <person name="Clum A."/>
            <person name="Steindorff A."/>
            <person name="Ohm R.A."/>
            <person name="Martin F."/>
            <person name="Silar P."/>
            <person name="Natvig D.O."/>
            <person name="Lalanne C."/>
            <person name="Gautier V."/>
            <person name="Ament-Velasquez S.L."/>
            <person name="Kruys A."/>
            <person name="Hutchinson M.I."/>
            <person name="Powell A.J."/>
            <person name="Barry K."/>
            <person name="Miller A.N."/>
            <person name="Grigoriev I.V."/>
            <person name="Debuchy R."/>
            <person name="Gladieux P."/>
            <person name="Hiltunen Thoren M."/>
            <person name="Johannesson H."/>
        </authorList>
    </citation>
    <scope>NUCLEOTIDE SEQUENCE</scope>
    <source>
        <strain evidence="3">CBS 314.62</strain>
    </source>
</reference>
<dbReference type="Pfam" id="PF25381">
    <property type="entry name" value="PH_26"/>
    <property type="match status" value="1"/>
</dbReference>
<accession>A0AAE1CH14</accession>
<evidence type="ECO:0000259" key="2">
    <source>
        <dbReference type="PROSITE" id="PS50003"/>
    </source>
</evidence>
<feature type="region of interest" description="Disordered" evidence="1">
    <location>
        <begin position="398"/>
        <end position="834"/>
    </location>
</feature>
<evidence type="ECO:0000313" key="3">
    <source>
        <dbReference type="EMBL" id="KAK3693863.1"/>
    </source>
</evidence>
<dbReference type="InterPro" id="IPR011993">
    <property type="entry name" value="PH-like_dom_sf"/>
</dbReference>
<feature type="compositionally biased region" description="Polar residues" evidence="1">
    <location>
        <begin position="967"/>
        <end position="988"/>
    </location>
</feature>
<dbReference type="EMBL" id="JAULSO010000001">
    <property type="protein sequence ID" value="KAK3693863.1"/>
    <property type="molecule type" value="Genomic_DNA"/>
</dbReference>
<evidence type="ECO:0000256" key="1">
    <source>
        <dbReference type="SAM" id="MobiDB-lite"/>
    </source>
</evidence>
<name>A0AAE1CH14_9PEZI</name>
<dbReference type="SUPFAM" id="SSF50729">
    <property type="entry name" value="PH domain-like"/>
    <property type="match status" value="1"/>
</dbReference>
<dbReference type="PROSITE" id="PS50003">
    <property type="entry name" value="PH_DOMAIN"/>
    <property type="match status" value="1"/>
</dbReference>
<comment type="caution">
    <text evidence="3">The sequence shown here is derived from an EMBL/GenBank/DDBJ whole genome shotgun (WGS) entry which is preliminary data.</text>
</comment>
<keyword evidence="4" id="KW-1185">Reference proteome</keyword>
<dbReference type="Proteomes" id="UP001270362">
    <property type="component" value="Unassembled WGS sequence"/>
</dbReference>
<feature type="region of interest" description="Disordered" evidence="1">
    <location>
        <begin position="1123"/>
        <end position="1221"/>
    </location>
</feature>
<feature type="compositionally biased region" description="Polar residues" evidence="1">
    <location>
        <begin position="628"/>
        <end position="656"/>
    </location>
</feature>
<reference evidence="3" key="2">
    <citation type="submission" date="2023-06" db="EMBL/GenBank/DDBJ databases">
        <authorList>
            <consortium name="Lawrence Berkeley National Laboratory"/>
            <person name="Haridas S."/>
            <person name="Hensen N."/>
            <person name="Bonometti L."/>
            <person name="Westerberg I."/>
            <person name="Brannstrom I.O."/>
            <person name="Guillou S."/>
            <person name="Cros-Aarteil S."/>
            <person name="Calhoun S."/>
            <person name="Kuo A."/>
            <person name="Mondo S."/>
            <person name="Pangilinan J."/>
            <person name="Riley R."/>
            <person name="Labutti K."/>
            <person name="Andreopoulos B."/>
            <person name="Lipzen A."/>
            <person name="Chen C."/>
            <person name="Yanf M."/>
            <person name="Daum C."/>
            <person name="Ng V."/>
            <person name="Clum A."/>
            <person name="Steindorff A."/>
            <person name="Ohm R."/>
            <person name="Martin F."/>
            <person name="Silar P."/>
            <person name="Natvig D."/>
            <person name="Lalanne C."/>
            <person name="Gautier V."/>
            <person name="Ament-Velasquez S.L."/>
            <person name="Kruys A."/>
            <person name="Hutchinson M.I."/>
            <person name="Powell A.J."/>
            <person name="Barry K."/>
            <person name="Miller A.N."/>
            <person name="Grigoriev I.V."/>
            <person name="Debuchy R."/>
            <person name="Gladieux P."/>
            <person name="Thoren M.H."/>
            <person name="Johannesson H."/>
        </authorList>
    </citation>
    <scope>NUCLEOTIDE SEQUENCE</scope>
    <source>
        <strain evidence="3">CBS 314.62</strain>
    </source>
</reference>
<dbReference type="InterPro" id="IPR058155">
    <property type="entry name" value="Skg3/CAF120-like_PH"/>
</dbReference>
<evidence type="ECO:0000313" key="4">
    <source>
        <dbReference type="Proteomes" id="UP001270362"/>
    </source>
</evidence>
<sequence>MVQTHQPPVMDVNDDTPPELQPIFNLLNSHTNKLYQEGYFLKLDDQDIKGKPNLDRTWTECFAQLVGTVLSLWDAAELDAAGEDGEVLPKFINLTDASIKMIESLPTRSTDEQPLQNILSISTAGRNRYLLHFNSHHSLVQWTSGIRLAMYEHSTLQEAYSGALIAGKGKVLNNINIIMERARMPVQEWVRVRFGAGVPWRRCWCVIEPPNEKEYQKVQKEFKKKNPYDRSHAPVLKGSIKFYDTKKDAEKKKKKGALPIASITDAYSAYALYPQSRTLIDGSTLLKIEGNITIHSDPPSATEGFVFVMPEVPPAVSGFEMLLRFLFPTWDTFGLYGRPGRIVASVLDERSLMFAMPKHKRYGYLEILDVSGLITTEGSSAWSERTWRKKMKELTGQRMTAMEEGGKSHSRSGSRSSKRLSFGPQSGVARPRVNFADDGASVRSSRSLSLSQPGPRTDSAPPDPHREHAPPAMGTHSRHSRNISDTQLAGALSSHGLEGPGGASPAMRVPERAKTFATDLAATPERVSSEDDLSGREAPPKTINDMPRLQTPEPVNAPPAFAHGAGSRPQQKPYHSPEMRRATSRLSSTTLSQLAGAGGLTPDLLADDPFEGPATSLQTDPRGPLVQPQASANTMGMNANFNGSREGLTSPTNNPVRLSPGLPPPGPPRDRRMGPPPNQGPPSGYQSYQQRGPPPGQRRTPPPNQGMYRPPQPISPPVNRKPLPQRTTSLQRRPDDAVSPLSPQSPGSGGSIQPAARPPLPQQHPSRQNSERSAASSRYDDASSTASPDYASTRKSSDTQESVDRPRAGVLKTIGDDSSASNAGPHGTSKREYDIPEINFGRTINYGAPALPLNAIQNSNELSSSAQLQRPFSPTKGNRSHGPSPGPSHLRQESDGTVRRTVAWQPGTAVSSSADNLVSAEQFVQQRAAAATTPMFAHQRNPSANTLTEFRAGTPTSPLKRPASHGGSHSRNNSADLLQSGRPTSQGTGAALSSGEVSSHLSAREQEHVARITGSPLIALSGNRAPGGQQQSGYVGVIEARQREKAQMKQGIGGQAVAQAIDQRQREQNQQAQRAAQVAYAQQHAQFSGPQGYAGPQSSGMMGGGGMNARSMSPGPGMMGMGGQAHLAQGFQPNPNYGPQPPRPQQHGGPAGQPYPQGAGWMGPNMQNRPPPQQPQPGFAMQGVPPPSPSFQAPMQGQYSPGTPGGGPGTPGRMPFQGNAF</sequence>
<organism evidence="3 4">
    <name type="scientific">Podospora appendiculata</name>
    <dbReference type="NCBI Taxonomy" id="314037"/>
    <lineage>
        <taxon>Eukaryota</taxon>
        <taxon>Fungi</taxon>
        <taxon>Dikarya</taxon>
        <taxon>Ascomycota</taxon>
        <taxon>Pezizomycotina</taxon>
        <taxon>Sordariomycetes</taxon>
        <taxon>Sordariomycetidae</taxon>
        <taxon>Sordariales</taxon>
        <taxon>Podosporaceae</taxon>
        <taxon>Podospora</taxon>
    </lineage>
</organism>
<feature type="compositionally biased region" description="Polar residues" evidence="1">
    <location>
        <begin position="861"/>
        <end position="877"/>
    </location>
</feature>
<feature type="compositionally biased region" description="Basic residues" evidence="1">
    <location>
        <begin position="408"/>
        <end position="418"/>
    </location>
</feature>
<dbReference type="SMART" id="SM00233">
    <property type="entry name" value="PH"/>
    <property type="match status" value="1"/>
</dbReference>